<evidence type="ECO:0000313" key="1">
    <source>
        <dbReference type="EMBL" id="SBV93972.1"/>
    </source>
</evidence>
<protein>
    <recommendedName>
        <fullName evidence="2">Aspartyl protease</fullName>
    </recommendedName>
</protein>
<dbReference type="Pfam" id="PF13650">
    <property type="entry name" value="Asp_protease_2"/>
    <property type="match status" value="1"/>
</dbReference>
<dbReference type="InterPro" id="IPR021109">
    <property type="entry name" value="Peptidase_aspartic_dom_sf"/>
</dbReference>
<dbReference type="EMBL" id="FLUM01000001">
    <property type="protein sequence ID" value="SBV93972.1"/>
    <property type="molecule type" value="Genomic_DNA"/>
</dbReference>
<name>A0A212J3D8_9BACT</name>
<dbReference type="Gene3D" id="2.40.70.10">
    <property type="entry name" value="Acid Proteases"/>
    <property type="match status" value="2"/>
</dbReference>
<dbReference type="CDD" id="cd05483">
    <property type="entry name" value="retropepsin_like_bacteria"/>
    <property type="match status" value="1"/>
</dbReference>
<dbReference type="AlphaFoldDB" id="A0A212J3D8"/>
<dbReference type="SUPFAM" id="SSF50630">
    <property type="entry name" value="Acid proteases"/>
    <property type="match status" value="1"/>
</dbReference>
<organism evidence="1">
    <name type="scientific">uncultured Dysgonomonas sp</name>
    <dbReference type="NCBI Taxonomy" id="206096"/>
    <lineage>
        <taxon>Bacteria</taxon>
        <taxon>Pseudomonadati</taxon>
        <taxon>Bacteroidota</taxon>
        <taxon>Bacteroidia</taxon>
        <taxon>Bacteroidales</taxon>
        <taxon>Dysgonomonadaceae</taxon>
        <taxon>Dysgonomonas</taxon>
        <taxon>environmental samples</taxon>
    </lineage>
</organism>
<accession>A0A212J3D8</accession>
<evidence type="ECO:0008006" key="2">
    <source>
        <dbReference type="Google" id="ProtNLM"/>
    </source>
</evidence>
<dbReference type="InterPro" id="IPR034122">
    <property type="entry name" value="Retropepsin-like_bacterial"/>
</dbReference>
<proteinExistence type="predicted"/>
<reference evidence="1" key="1">
    <citation type="submission" date="2016-04" db="EMBL/GenBank/DDBJ databases">
        <authorList>
            <person name="Evans L.H."/>
            <person name="Alamgir A."/>
            <person name="Owens N."/>
            <person name="Weber N.D."/>
            <person name="Virtaneva K."/>
            <person name="Barbian K."/>
            <person name="Babar A."/>
            <person name="Rosenke K."/>
        </authorList>
    </citation>
    <scope>NUCLEOTIDE SEQUENCE</scope>
    <source>
        <strain evidence="1">86-1</strain>
    </source>
</reference>
<sequence>MLKSLSEAVLSSSLNRPERALDDINRLLEYHQQEIGFMNVQAMFLKKCMVQAEMGNYSQAANDLQYFMNEVSEHMDSTMLKSYKETYAVYDKMRSVPPPALERPLADCEIPIEIDSLSVGGQLIYVPVTINGFPERFIFDTGCPGGAFISEEYASKLNLRTVADSVMVNGVGRGIGKIALIDSLRVGNMVYKNSTAVVVPPNLAVDSVFKVDLVLGSGIMKASGEVRILPQEKKLVFPISQTPLPPTGNNMIFLSDHPYIEAYSNTERLIMHFDTGNAGGGLHYKYYEKHKEMIDKEGKKESKLSGGFGGVIMKDIYRLPVFTLKVGARDFELKNLEVNLDPVFVGQGNEDGSLGMAFIMLFDKVVINFDKMFLIVE</sequence>
<gene>
    <name evidence="1" type="ORF">KL86DYS1_11009</name>
</gene>